<evidence type="ECO:0000313" key="2">
    <source>
        <dbReference type="EMBL" id="KAG0116383.1"/>
    </source>
</evidence>
<dbReference type="Proteomes" id="UP000618051">
    <property type="component" value="Unassembled WGS sequence"/>
</dbReference>
<evidence type="ECO:0008006" key="5">
    <source>
        <dbReference type="Google" id="ProtNLM"/>
    </source>
</evidence>
<comment type="caution">
    <text evidence="2">The sequence shown here is derived from an EMBL/GenBank/DDBJ whole genome shotgun (WGS) entry which is preliminary data.</text>
</comment>
<reference evidence="3" key="3">
    <citation type="submission" date="2022-01" db="EMBL/GenBank/DDBJ databases">
        <authorList>
            <person name="Rubenstein D.R."/>
        </authorList>
    </citation>
    <scope>NUCLEOTIDE SEQUENCE</scope>
    <source>
        <strain evidence="3">SS15</strain>
        <tissue evidence="3">Liver</tissue>
    </source>
</reference>
<gene>
    <name evidence="3" type="ORF">IHE44_0006531</name>
    <name evidence="2" type="ORF">IHE44_004167</name>
</gene>
<dbReference type="AlphaFoldDB" id="A0A835NII3"/>
<accession>A0A835NII3</accession>
<proteinExistence type="predicted"/>
<evidence type="ECO:0000256" key="1">
    <source>
        <dbReference type="SAM" id="SignalP"/>
    </source>
</evidence>
<feature type="signal peptide" evidence="1">
    <location>
        <begin position="1"/>
        <end position="17"/>
    </location>
</feature>
<evidence type="ECO:0000313" key="4">
    <source>
        <dbReference type="Proteomes" id="UP000618051"/>
    </source>
</evidence>
<reference evidence="3 4" key="2">
    <citation type="journal article" date="2021" name="J. Hered.">
        <title>Feather Gene Expression Elucidates the Developmental Basis of Plumage Iridescence in African Starlings.</title>
        <authorList>
            <person name="Rubenstein D.R."/>
            <person name="Corvelo A."/>
            <person name="MacManes M.D."/>
            <person name="Maia R."/>
            <person name="Narzisi G."/>
            <person name="Rousaki A."/>
            <person name="Vandenabeele P."/>
            <person name="Shawkey M.D."/>
            <person name="Solomon J."/>
        </authorList>
    </citation>
    <scope>NUCLEOTIDE SEQUENCE [LARGE SCALE GENOMIC DNA]</scope>
    <source>
        <strain evidence="3">SS15</strain>
    </source>
</reference>
<organism evidence="2">
    <name type="scientific">Lamprotornis superbus</name>
    <dbReference type="NCBI Taxonomy" id="245042"/>
    <lineage>
        <taxon>Eukaryota</taxon>
        <taxon>Metazoa</taxon>
        <taxon>Chordata</taxon>
        <taxon>Craniata</taxon>
        <taxon>Vertebrata</taxon>
        <taxon>Euteleostomi</taxon>
        <taxon>Archelosauria</taxon>
        <taxon>Archosauria</taxon>
        <taxon>Dinosauria</taxon>
        <taxon>Saurischia</taxon>
        <taxon>Theropoda</taxon>
        <taxon>Coelurosauria</taxon>
        <taxon>Aves</taxon>
        <taxon>Neognathae</taxon>
        <taxon>Neoaves</taxon>
        <taxon>Telluraves</taxon>
        <taxon>Australaves</taxon>
        <taxon>Passeriformes</taxon>
        <taxon>Sturnidae</taxon>
        <taxon>Lamprotornis</taxon>
    </lineage>
</organism>
<keyword evidence="4" id="KW-1185">Reference proteome</keyword>
<reference evidence="2" key="1">
    <citation type="submission" date="2020-10" db="EMBL/GenBank/DDBJ databases">
        <title>Feather gene expression reveals the developmental basis of iridescence in African starlings.</title>
        <authorList>
            <person name="Rubenstein D.R."/>
        </authorList>
    </citation>
    <scope>NUCLEOTIDE SEQUENCE</scope>
    <source>
        <strain evidence="2">SS15</strain>
        <tissue evidence="2">Liver</tissue>
    </source>
</reference>
<sequence>MMLLMVCLSTMMTAIWMKRFVVSLGKGAMPRGLVLEQWDLALLPHGCYHSSEDPKDISAPCEAFPALHLSPLMKMSVHLPAKQGGPSEP</sequence>
<protein>
    <recommendedName>
        <fullName evidence="5">Secreted protein</fullName>
    </recommendedName>
</protein>
<name>A0A835NII3_9PASS</name>
<evidence type="ECO:0000313" key="3">
    <source>
        <dbReference type="EMBL" id="KAI1232695.1"/>
    </source>
</evidence>
<dbReference type="EMBL" id="JADDUC020000021">
    <property type="protein sequence ID" value="KAI1232695.1"/>
    <property type="molecule type" value="Genomic_DNA"/>
</dbReference>
<feature type="chain" id="PRO_5032683473" description="Secreted protein" evidence="1">
    <location>
        <begin position="18"/>
        <end position="89"/>
    </location>
</feature>
<keyword evidence="1" id="KW-0732">Signal</keyword>
<dbReference type="EMBL" id="JADDUC010000176">
    <property type="protein sequence ID" value="KAG0116383.1"/>
    <property type="molecule type" value="Genomic_DNA"/>
</dbReference>